<keyword evidence="3" id="KW-0342">GTP-binding</keyword>
<gene>
    <name evidence="6" type="ORF">AAFF_G00323930</name>
</gene>
<dbReference type="GO" id="GO:0005525">
    <property type="term" value="F:GTP binding"/>
    <property type="evidence" value="ECO:0007669"/>
    <property type="project" value="UniProtKB-KW"/>
</dbReference>
<evidence type="ECO:0000256" key="4">
    <source>
        <dbReference type="SAM" id="Coils"/>
    </source>
</evidence>
<feature type="coiled-coil region" evidence="4">
    <location>
        <begin position="241"/>
        <end position="310"/>
    </location>
</feature>
<protein>
    <recommendedName>
        <fullName evidence="5">AIG1-type G domain-containing protein</fullName>
    </recommendedName>
</protein>
<dbReference type="InterPro" id="IPR027417">
    <property type="entry name" value="P-loop_NTPase"/>
</dbReference>
<evidence type="ECO:0000313" key="6">
    <source>
        <dbReference type="EMBL" id="KAJ8367247.1"/>
    </source>
</evidence>
<keyword evidence="2" id="KW-0547">Nucleotide-binding</keyword>
<reference evidence="6" key="1">
    <citation type="journal article" date="2023" name="Science">
        <title>Genome structures resolve the early diversification of teleost fishes.</title>
        <authorList>
            <person name="Parey E."/>
            <person name="Louis A."/>
            <person name="Montfort J."/>
            <person name="Bouchez O."/>
            <person name="Roques C."/>
            <person name="Iampietro C."/>
            <person name="Lluch J."/>
            <person name="Castinel A."/>
            <person name="Donnadieu C."/>
            <person name="Desvignes T."/>
            <person name="Floi Bucao C."/>
            <person name="Jouanno E."/>
            <person name="Wen M."/>
            <person name="Mejri S."/>
            <person name="Dirks R."/>
            <person name="Jansen H."/>
            <person name="Henkel C."/>
            <person name="Chen W.J."/>
            <person name="Zahm M."/>
            <person name="Cabau C."/>
            <person name="Klopp C."/>
            <person name="Thompson A.W."/>
            <person name="Robinson-Rechavi M."/>
            <person name="Braasch I."/>
            <person name="Lecointre G."/>
            <person name="Bobe J."/>
            <person name="Postlethwait J.H."/>
            <person name="Berthelot C."/>
            <person name="Roest Crollius H."/>
            <person name="Guiguen Y."/>
        </authorList>
    </citation>
    <scope>NUCLEOTIDE SEQUENCE</scope>
    <source>
        <strain evidence="6">NC1722</strain>
    </source>
</reference>
<keyword evidence="4" id="KW-0175">Coiled coil</keyword>
<evidence type="ECO:0000256" key="3">
    <source>
        <dbReference type="ARBA" id="ARBA00023134"/>
    </source>
</evidence>
<dbReference type="InterPro" id="IPR045058">
    <property type="entry name" value="GIMA/IAN/Toc"/>
</dbReference>
<evidence type="ECO:0000259" key="5">
    <source>
        <dbReference type="PROSITE" id="PS51720"/>
    </source>
</evidence>
<evidence type="ECO:0000256" key="2">
    <source>
        <dbReference type="ARBA" id="ARBA00022741"/>
    </source>
</evidence>
<comment type="caution">
    <text evidence="6">The sequence shown here is derived from an EMBL/GenBank/DDBJ whole genome shotgun (WGS) entry which is preliminary data.</text>
</comment>
<dbReference type="AlphaFoldDB" id="A0AAD7R6Z6"/>
<sequence>MSNRGPQHQQKTGTFQQLFVRKKQGHPKSKPGPGNQTAETYISLGGKYMRIVLVGKTGVGKSAAGNTILGREEFESQLSSSSVTGDCKKAGGVVNGRDVGMVDTPGLFDTELSNDEIVKEIVKCISLSSPGPHVFLVILQLGRFTKEEQDTVKIIQETFGDESAKYTMVLFTHGDRLKKKTMEDFLRESKELQKFIHQCHGGYHVFNNEDTENHSQVTELLQKIDKMVAENGGDCYTNETYEEAERVIENEERKILEANEEERRRQEDKLFKKHKKTSDAEKICIYAEQKRRARARAELAAAEAAQLRKIKKSEQCTIQ</sequence>
<organism evidence="6 7">
    <name type="scientific">Aldrovandia affinis</name>
    <dbReference type="NCBI Taxonomy" id="143900"/>
    <lineage>
        <taxon>Eukaryota</taxon>
        <taxon>Metazoa</taxon>
        <taxon>Chordata</taxon>
        <taxon>Craniata</taxon>
        <taxon>Vertebrata</taxon>
        <taxon>Euteleostomi</taxon>
        <taxon>Actinopterygii</taxon>
        <taxon>Neopterygii</taxon>
        <taxon>Teleostei</taxon>
        <taxon>Notacanthiformes</taxon>
        <taxon>Halosauridae</taxon>
        <taxon>Aldrovandia</taxon>
    </lineage>
</organism>
<dbReference type="PANTHER" id="PTHR10903:SF186">
    <property type="entry name" value="GTPASE IMAP FAMILY MEMBER 4-LIKE-RELATED"/>
    <property type="match status" value="1"/>
</dbReference>
<dbReference type="CDD" id="cd01852">
    <property type="entry name" value="AIG1"/>
    <property type="match status" value="1"/>
</dbReference>
<dbReference type="SUPFAM" id="SSF52540">
    <property type="entry name" value="P-loop containing nucleoside triphosphate hydrolases"/>
    <property type="match status" value="1"/>
</dbReference>
<feature type="domain" description="AIG1-type G" evidence="5">
    <location>
        <begin position="46"/>
        <end position="245"/>
    </location>
</feature>
<evidence type="ECO:0000256" key="1">
    <source>
        <dbReference type="ARBA" id="ARBA00008535"/>
    </source>
</evidence>
<evidence type="ECO:0000313" key="7">
    <source>
        <dbReference type="Proteomes" id="UP001221898"/>
    </source>
</evidence>
<dbReference type="Pfam" id="PF04548">
    <property type="entry name" value="AIG1"/>
    <property type="match status" value="1"/>
</dbReference>
<dbReference type="Gene3D" id="3.40.50.300">
    <property type="entry name" value="P-loop containing nucleotide triphosphate hydrolases"/>
    <property type="match status" value="1"/>
</dbReference>
<proteinExistence type="inferred from homology"/>
<dbReference type="Proteomes" id="UP001221898">
    <property type="component" value="Unassembled WGS sequence"/>
</dbReference>
<dbReference type="EMBL" id="JAINUG010000493">
    <property type="protein sequence ID" value="KAJ8367247.1"/>
    <property type="molecule type" value="Genomic_DNA"/>
</dbReference>
<dbReference type="InterPro" id="IPR006703">
    <property type="entry name" value="G_AIG1"/>
</dbReference>
<dbReference type="PANTHER" id="PTHR10903">
    <property type="entry name" value="GTPASE, IMAP FAMILY MEMBER-RELATED"/>
    <property type="match status" value="1"/>
</dbReference>
<keyword evidence="7" id="KW-1185">Reference proteome</keyword>
<dbReference type="PROSITE" id="PS51720">
    <property type="entry name" value="G_AIG1"/>
    <property type="match status" value="1"/>
</dbReference>
<accession>A0AAD7R6Z6</accession>
<comment type="similarity">
    <text evidence="1">Belongs to the TRAFAC class TrmE-Era-EngA-EngB-Septin-like GTPase superfamily. AIG1/Toc34/Toc159-like paraseptin GTPase family. IAN subfamily.</text>
</comment>
<dbReference type="FunFam" id="3.40.50.300:FF:000366">
    <property type="entry name" value="GTPase, IMAP family member 2"/>
    <property type="match status" value="1"/>
</dbReference>
<name>A0AAD7R6Z6_9TELE</name>